<evidence type="ECO:0000313" key="9">
    <source>
        <dbReference type="Proteomes" id="UP001204144"/>
    </source>
</evidence>
<dbReference type="PRINTS" id="PR00073">
    <property type="entry name" value="COPRGNOXDASE"/>
</dbReference>
<sequence>MKEEISEYFKNLQDKICKSIETTDDKGRFKEDNWTHATGGGGRTRIMNKGRIIEKGGVNFSAVEGQISTSLKTMLKVKENLDFFATGVSIVMHPENPFVPIIHMNVRYFELSDGQSWFGGGIDLTPHYIDMKQAKWFHEKLKAACDTHDEKYYEAFKNWADDYFYIQHRNETRGIGGIFYDYLKPNVEIPQTKTTHTKDEIFAFSKSVGESFAPIYTELMHSNYSKAYTSEEKKWQLIRRGRYAEFNLVWDRGTKFGLETNGRTESILMSLPPHADWDYNFEVKPSTKEAETQKMLVKGTNWF</sequence>
<accession>A0AAE3H4U3</accession>
<evidence type="ECO:0000256" key="1">
    <source>
        <dbReference type="ARBA" id="ARBA00005168"/>
    </source>
</evidence>
<dbReference type="InterPro" id="IPR001260">
    <property type="entry name" value="Coprogen_oxidase_aer"/>
</dbReference>
<comment type="caution">
    <text evidence="8">The sequence shown here is derived from an EMBL/GenBank/DDBJ whole genome shotgun (WGS) entry which is preliminary data.</text>
</comment>
<keyword evidence="5 8" id="KW-0560">Oxidoreductase</keyword>
<keyword evidence="9" id="KW-1185">Reference proteome</keyword>
<proteinExistence type="inferred from homology"/>
<evidence type="ECO:0000256" key="7">
    <source>
        <dbReference type="ARBA" id="ARBA00023244"/>
    </source>
</evidence>
<dbReference type="Pfam" id="PF01218">
    <property type="entry name" value="Coprogen_oxidas"/>
    <property type="match status" value="1"/>
</dbReference>
<comment type="subunit">
    <text evidence="3">Homodimer.</text>
</comment>
<evidence type="ECO:0000256" key="5">
    <source>
        <dbReference type="ARBA" id="ARBA00023002"/>
    </source>
</evidence>
<dbReference type="InterPro" id="IPR036406">
    <property type="entry name" value="Coprogen_oxidase_aer_sf"/>
</dbReference>
<comment type="pathway">
    <text evidence="1">Porphyrin-containing compound metabolism; protoporphyrin-IX biosynthesis; protoporphyrinogen-IX from coproporphyrinogen-III (O2 route): step 1/1.</text>
</comment>
<dbReference type="PIRSF" id="PIRSF000166">
    <property type="entry name" value="Coproporphyri_ox"/>
    <property type="match status" value="1"/>
</dbReference>
<dbReference type="AlphaFoldDB" id="A0AAE3H4U3"/>
<gene>
    <name evidence="8" type="ORF">EGI31_16295</name>
</gene>
<dbReference type="EC" id="1.3.3.3" evidence="4"/>
<evidence type="ECO:0000256" key="3">
    <source>
        <dbReference type="ARBA" id="ARBA00011738"/>
    </source>
</evidence>
<keyword evidence="6" id="KW-0350">Heme biosynthesis</keyword>
<dbReference type="RefSeq" id="WP_255038194.1">
    <property type="nucleotide sequence ID" value="NZ_RJUF01000174.1"/>
</dbReference>
<dbReference type="GO" id="GO:0005737">
    <property type="term" value="C:cytoplasm"/>
    <property type="evidence" value="ECO:0007669"/>
    <property type="project" value="TreeGrafter"/>
</dbReference>
<reference evidence="8 9" key="1">
    <citation type="submission" date="2018-11" db="EMBL/GenBank/DDBJ databases">
        <title>Novel bacteria species description.</title>
        <authorList>
            <person name="Han J.-H."/>
        </authorList>
    </citation>
    <scope>NUCLEOTIDE SEQUENCE [LARGE SCALE GENOMIC DNA]</scope>
    <source>
        <strain evidence="8 9">KCTC23259</strain>
    </source>
</reference>
<evidence type="ECO:0000256" key="2">
    <source>
        <dbReference type="ARBA" id="ARBA00010644"/>
    </source>
</evidence>
<protein>
    <recommendedName>
        <fullName evidence="4">coproporphyrinogen oxidase</fullName>
        <ecNumber evidence="4">1.3.3.3</ecNumber>
    </recommendedName>
</protein>
<dbReference type="PANTHER" id="PTHR10755">
    <property type="entry name" value="COPROPORPHYRINOGEN III OXIDASE, MITOCHONDRIAL"/>
    <property type="match status" value="1"/>
</dbReference>
<dbReference type="GO" id="GO:0004109">
    <property type="term" value="F:coproporphyrinogen oxidase activity"/>
    <property type="evidence" value="ECO:0007669"/>
    <property type="project" value="UniProtKB-EC"/>
</dbReference>
<dbReference type="EMBL" id="RJUF01000174">
    <property type="protein sequence ID" value="MCP9764502.1"/>
    <property type="molecule type" value="Genomic_DNA"/>
</dbReference>
<evidence type="ECO:0000313" key="8">
    <source>
        <dbReference type="EMBL" id="MCP9764502.1"/>
    </source>
</evidence>
<evidence type="ECO:0000256" key="6">
    <source>
        <dbReference type="ARBA" id="ARBA00023133"/>
    </source>
</evidence>
<evidence type="ECO:0000256" key="4">
    <source>
        <dbReference type="ARBA" id="ARBA00012869"/>
    </source>
</evidence>
<dbReference type="PANTHER" id="PTHR10755:SF0">
    <property type="entry name" value="OXYGEN-DEPENDENT COPROPORPHYRINOGEN-III OXIDASE, MITOCHONDRIAL"/>
    <property type="match status" value="1"/>
</dbReference>
<name>A0AAE3H4U3_9BACT</name>
<dbReference type="Gene3D" id="3.40.1500.10">
    <property type="entry name" value="Coproporphyrinogen III oxidase, aerobic"/>
    <property type="match status" value="1"/>
</dbReference>
<dbReference type="SUPFAM" id="SSF102886">
    <property type="entry name" value="Coproporphyrinogen III oxidase"/>
    <property type="match status" value="1"/>
</dbReference>
<organism evidence="8 9">
    <name type="scientific">Lacihabitans soyangensis</name>
    <dbReference type="NCBI Taxonomy" id="869394"/>
    <lineage>
        <taxon>Bacteria</taxon>
        <taxon>Pseudomonadati</taxon>
        <taxon>Bacteroidota</taxon>
        <taxon>Cytophagia</taxon>
        <taxon>Cytophagales</taxon>
        <taxon>Leadbetterellaceae</taxon>
        <taxon>Lacihabitans</taxon>
    </lineage>
</organism>
<comment type="similarity">
    <text evidence="2">Belongs to the aerobic coproporphyrinogen-III oxidase family.</text>
</comment>
<dbReference type="PROSITE" id="PS01021">
    <property type="entry name" value="COPROGEN_OXIDASE"/>
    <property type="match status" value="1"/>
</dbReference>
<dbReference type="NCBIfam" id="NF003727">
    <property type="entry name" value="PRK05330.1"/>
    <property type="match status" value="1"/>
</dbReference>
<dbReference type="GO" id="GO:0006782">
    <property type="term" value="P:protoporphyrinogen IX biosynthetic process"/>
    <property type="evidence" value="ECO:0007669"/>
    <property type="project" value="TreeGrafter"/>
</dbReference>
<dbReference type="Proteomes" id="UP001204144">
    <property type="component" value="Unassembled WGS sequence"/>
</dbReference>
<keyword evidence="7" id="KW-0627">Porphyrin biosynthesis</keyword>
<dbReference type="InterPro" id="IPR018375">
    <property type="entry name" value="Coprogen_oxidase_CS"/>
</dbReference>